<dbReference type="EMBL" id="JAMZFT010000003">
    <property type="protein sequence ID" value="MCP1337276.1"/>
    <property type="molecule type" value="Genomic_DNA"/>
</dbReference>
<dbReference type="AlphaFoldDB" id="A0A9J6PAY8"/>
<reference evidence="1" key="1">
    <citation type="submission" date="2022-06" db="EMBL/GenBank/DDBJ databases">
        <title>Isolation and Genomics of Futiania mangrovii gen. nov., sp. nov., a Rare and Metabolically-versatile member in the Class Alphaproteobacteria.</title>
        <authorList>
            <person name="Liu L."/>
            <person name="Huang W.-C."/>
            <person name="Pan J."/>
            <person name="Li J."/>
            <person name="Huang Y."/>
            <person name="Du H."/>
            <person name="Liu Y."/>
            <person name="Li M."/>
        </authorList>
    </citation>
    <scope>NUCLEOTIDE SEQUENCE</scope>
    <source>
        <strain evidence="1">FT118</strain>
    </source>
</reference>
<accession>A0A9J6PAY8</accession>
<name>A0A9J6PAY8_9PROT</name>
<comment type="caution">
    <text evidence="1">The sequence shown here is derived from an EMBL/GenBank/DDBJ whole genome shotgun (WGS) entry which is preliminary data.</text>
</comment>
<protein>
    <submittedName>
        <fullName evidence="1">Phage tail assembly chaperone</fullName>
    </submittedName>
</protein>
<dbReference type="Proteomes" id="UP001055804">
    <property type="component" value="Unassembled WGS sequence"/>
</dbReference>
<dbReference type="Pfam" id="PF09550">
    <property type="entry name" value="Phage_TAC_6"/>
    <property type="match status" value="1"/>
</dbReference>
<sequence length="70" mass="7665">MRRLAFAAFVRAGVHALRLPPAAVWDLTPAELASLLGAPPAARTPRAALDDLMRRFPDTQAERGHPTHDR</sequence>
<proteinExistence type="predicted"/>
<gene>
    <name evidence="1" type="ORF">NJQ99_12715</name>
</gene>
<keyword evidence="2" id="KW-1185">Reference proteome</keyword>
<organism evidence="1 2">
    <name type="scientific">Futiania mangrovi</name>
    <dbReference type="NCBI Taxonomy" id="2959716"/>
    <lineage>
        <taxon>Bacteria</taxon>
        <taxon>Pseudomonadati</taxon>
        <taxon>Pseudomonadota</taxon>
        <taxon>Alphaproteobacteria</taxon>
        <taxon>Futianiales</taxon>
        <taxon>Futianiaceae</taxon>
        <taxon>Futiania</taxon>
    </lineage>
</organism>
<evidence type="ECO:0000313" key="2">
    <source>
        <dbReference type="Proteomes" id="UP001055804"/>
    </source>
</evidence>
<dbReference type="RefSeq" id="WP_269333245.1">
    <property type="nucleotide sequence ID" value="NZ_JAMZFT010000003.1"/>
</dbReference>
<dbReference type="InterPro" id="IPR019056">
    <property type="entry name" value="Phage_TAC_6"/>
</dbReference>
<evidence type="ECO:0000313" key="1">
    <source>
        <dbReference type="EMBL" id="MCP1337276.1"/>
    </source>
</evidence>